<protein>
    <recommendedName>
        <fullName evidence="1">Large ribosomal subunit protein mL59 domain-containing protein</fullName>
    </recommendedName>
</protein>
<name>A0A7S2UWN1_9STRA</name>
<gene>
    <name evidence="2" type="ORF">FJAP1339_LOCUS3991</name>
</gene>
<evidence type="ECO:0000259" key="1">
    <source>
        <dbReference type="Pfam" id="PF18126"/>
    </source>
</evidence>
<dbReference type="InterPro" id="IPR040922">
    <property type="entry name" value="Ribosomal_mL59_dom"/>
</dbReference>
<accession>A0A7S2UWN1</accession>
<dbReference type="EMBL" id="HBHR01008257">
    <property type="protein sequence ID" value="CAD9861469.1"/>
    <property type="molecule type" value="Transcribed_RNA"/>
</dbReference>
<organism evidence="2">
    <name type="scientific">Fibrocapsa japonica</name>
    <dbReference type="NCBI Taxonomy" id="94617"/>
    <lineage>
        <taxon>Eukaryota</taxon>
        <taxon>Sar</taxon>
        <taxon>Stramenopiles</taxon>
        <taxon>Ochrophyta</taxon>
        <taxon>Raphidophyceae</taxon>
        <taxon>Chattonellales</taxon>
        <taxon>Chattonellaceae</taxon>
        <taxon>Fibrocapsa</taxon>
    </lineage>
</organism>
<evidence type="ECO:0000313" key="2">
    <source>
        <dbReference type="EMBL" id="CAD9861469.1"/>
    </source>
</evidence>
<proteinExistence type="predicted"/>
<feature type="domain" description="Large ribosomal subunit protein mL59" evidence="1">
    <location>
        <begin position="28"/>
        <end position="121"/>
    </location>
</feature>
<dbReference type="AlphaFoldDB" id="A0A7S2UWN1"/>
<reference evidence="2" key="1">
    <citation type="submission" date="2021-01" db="EMBL/GenBank/DDBJ databases">
        <authorList>
            <person name="Corre E."/>
            <person name="Pelletier E."/>
            <person name="Niang G."/>
            <person name="Scheremetjew M."/>
            <person name="Finn R."/>
            <person name="Kale V."/>
            <person name="Holt S."/>
            <person name="Cochrane G."/>
            <person name="Meng A."/>
            <person name="Brown T."/>
            <person name="Cohen L."/>
        </authorList>
    </citation>
    <scope>NUCLEOTIDE SEQUENCE</scope>
    <source>
        <strain evidence="2">CCMP1661</strain>
    </source>
</reference>
<dbReference type="Pfam" id="PF18126">
    <property type="entry name" value="Mitoc_mL59"/>
    <property type="match status" value="1"/>
</dbReference>
<sequence>MNFPAFNYILVRSAHTRPLEALAKLGKEAFMPRFMNGRFRRPLIGKRRAANIRKYAIKNGTYGSFSPETGVGWDPAWDKPKAVWIMRPPKGHLRQRDRQQRFEKIEKALAEAPEKIQKYKQARKDDKPQPGLETLWKKITGKANKRTV</sequence>